<dbReference type="EMBL" id="CAJVPU010003700">
    <property type="protein sequence ID" value="CAG8521685.1"/>
    <property type="molecule type" value="Genomic_DNA"/>
</dbReference>
<comment type="caution">
    <text evidence="1">The sequence shown here is derived from an EMBL/GenBank/DDBJ whole genome shotgun (WGS) entry which is preliminary data.</text>
</comment>
<sequence>MTLILYVFNIFKEIVLSQSVSNESDIQKYENPKECEDSHNSEPESLLESEPKSLLGSEPKSTLESEPESLLEPEILNTENSQVGSMLFTIKATIVVMVYVIPKFSYVIIIVNSNPKIKTQTKQAEMLNQKSVVASASQTILTDNDLSIANAIHFALTDKYNTKHSLCIWHMLKNIRSNMTSKIGSKYNEFHANLIKCLDHCIKQSKFEKQWSSIMFNKNYAKA</sequence>
<accession>A0ACA9LBP0</accession>
<evidence type="ECO:0000313" key="1">
    <source>
        <dbReference type="EMBL" id="CAG8521685.1"/>
    </source>
</evidence>
<organism evidence="1 2">
    <name type="scientific">Dentiscutata heterogama</name>
    <dbReference type="NCBI Taxonomy" id="1316150"/>
    <lineage>
        <taxon>Eukaryota</taxon>
        <taxon>Fungi</taxon>
        <taxon>Fungi incertae sedis</taxon>
        <taxon>Mucoromycota</taxon>
        <taxon>Glomeromycotina</taxon>
        <taxon>Glomeromycetes</taxon>
        <taxon>Diversisporales</taxon>
        <taxon>Gigasporaceae</taxon>
        <taxon>Dentiscutata</taxon>
    </lineage>
</organism>
<feature type="non-terminal residue" evidence="1">
    <location>
        <position position="223"/>
    </location>
</feature>
<proteinExistence type="predicted"/>
<dbReference type="Proteomes" id="UP000789702">
    <property type="component" value="Unassembled WGS sequence"/>
</dbReference>
<keyword evidence="2" id="KW-1185">Reference proteome</keyword>
<name>A0ACA9LBP0_9GLOM</name>
<evidence type="ECO:0000313" key="2">
    <source>
        <dbReference type="Proteomes" id="UP000789702"/>
    </source>
</evidence>
<reference evidence="1" key="1">
    <citation type="submission" date="2021-06" db="EMBL/GenBank/DDBJ databases">
        <authorList>
            <person name="Kallberg Y."/>
            <person name="Tangrot J."/>
            <person name="Rosling A."/>
        </authorList>
    </citation>
    <scope>NUCLEOTIDE SEQUENCE</scope>
    <source>
        <strain evidence="1">IL203A</strain>
    </source>
</reference>
<gene>
    <name evidence="1" type="ORF">DHETER_LOCUS3947</name>
</gene>
<protein>
    <submittedName>
        <fullName evidence="1">5368_t:CDS:1</fullName>
    </submittedName>
</protein>